<evidence type="ECO:0000313" key="2">
    <source>
        <dbReference type="EMBL" id="PFH35728.1"/>
    </source>
</evidence>
<organism evidence="2 3">
    <name type="scientific">Besnoitia besnoiti</name>
    <name type="common">Apicomplexan protozoan</name>
    <dbReference type="NCBI Taxonomy" id="94643"/>
    <lineage>
        <taxon>Eukaryota</taxon>
        <taxon>Sar</taxon>
        <taxon>Alveolata</taxon>
        <taxon>Apicomplexa</taxon>
        <taxon>Conoidasida</taxon>
        <taxon>Coccidia</taxon>
        <taxon>Eucoccidiorida</taxon>
        <taxon>Eimeriorina</taxon>
        <taxon>Sarcocystidae</taxon>
        <taxon>Besnoitia</taxon>
    </lineage>
</organism>
<dbReference type="Proteomes" id="UP000224006">
    <property type="component" value="Chromosome IV"/>
</dbReference>
<keyword evidence="3" id="KW-1185">Reference proteome</keyword>
<evidence type="ECO:0000313" key="3">
    <source>
        <dbReference type="Proteomes" id="UP000224006"/>
    </source>
</evidence>
<accession>A0A2A9MB65</accession>
<gene>
    <name evidence="2" type="ORF">BESB_053790</name>
</gene>
<reference evidence="2 3" key="1">
    <citation type="submission" date="2017-09" db="EMBL/GenBank/DDBJ databases">
        <title>Genome sequencing of Besnoitia besnoiti strain Bb-Ger1.</title>
        <authorList>
            <person name="Schares G."/>
            <person name="Venepally P."/>
            <person name="Lorenzi H.A."/>
        </authorList>
    </citation>
    <scope>NUCLEOTIDE SEQUENCE [LARGE SCALE GENOMIC DNA]</scope>
    <source>
        <strain evidence="2 3">Bb-Ger1</strain>
    </source>
</reference>
<feature type="region of interest" description="Disordered" evidence="1">
    <location>
        <begin position="61"/>
        <end position="88"/>
    </location>
</feature>
<dbReference type="AlphaFoldDB" id="A0A2A9MB65"/>
<evidence type="ECO:0000256" key="1">
    <source>
        <dbReference type="SAM" id="MobiDB-lite"/>
    </source>
</evidence>
<dbReference type="GeneID" id="40310308"/>
<dbReference type="VEuPathDB" id="ToxoDB:BESB_053790"/>
<proteinExistence type="predicted"/>
<sequence>MAEGRRVFFALKRVSAGEGDAVAARWSRFEGRSGGSRARLCEGLLRCRVKAASRCDSNVAAATQTGEAGRGRIEPPRTRRRLRKKGEEAACRAAQAHAA</sequence>
<dbReference type="RefSeq" id="XP_029219737.1">
    <property type="nucleotide sequence ID" value="XM_029363814.1"/>
</dbReference>
<dbReference type="KEGG" id="bbes:BESB_053790"/>
<dbReference type="EMBL" id="NWUJ01000004">
    <property type="protein sequence ID" value="PFH35728.1"/>
    <property type="molecule type" value="Genomic_DNA"/>
</dbReference>
<protein>
    <submittedName>
        <fullName evidence="2">Uncharacterized protein</fullName>
    </submittedName>
</protein>
<name>A0A2A9MB65_BESBE</name>
<comment type="caution">
    <text evidence="2">The sequence shown here is derived from an EMBL/GenBank/DDBJ whole genome shotgun (WGS) entry which is preliminary data.</text>
</comment>